<name>A0AAD9N3C3_9ANNE</name>
<evidence type="ECO:0000313" key="1">
    <source>
        <dbReference type="EMBL" id="KAK2155632.1"/>
    </source>
</evidence>
<reference evidence="1" key="1">
    <citation type="journal article" date="2023" name="Mol. Biol. Evol.">
        <title>Third-Generation Sequencing Reveals the Adaptive Role of the Epigenome in Three Deep-Sea Polychaetes.</title>
        <authorList>
            <person name="Perez M."/>
            <person name="Aroh O."/>
            <person name="Sun Y."/>
            <person name="Lan Y."/>
            <person name="Juniper S.K."/>
            <person name="Young C.R."/>
            <person name="Angers B."/>
            <person name="Qian P.Y."/>
        </authorList>
    </citation>
    <scope>NUCLEOTIDE SEQUENCE</scope>
    <source>
        <strain evidence="1">P08H-3</strain>
    </source>
</reference>
<gene>
    <name evidence="1" type="ORF">LSH36_235g02023</name>
</gene>
<dbReference type="EMBL" id="JAODUP010000235">
    <property type="protein sequence ID" value="KAK2155632.1"/>
    <property type="molecule type" value="Genomic_DNA"/>
</dbReference>
<dbReference type="Proteomes" id="UP001208570">
    <property type="component" value="Unassembled WGS sequence"/>
</dbReference>
<comment type="caution">
    <text evidence="1">The sequence shown here is derived from an EMBL/GenBank/DDBJ whole genome shotgun (WGS) entry which is preliminary data.</text>
</comment>
<protein>
    <submittedName>
        <fullName evidence="1">Uncharacterized protein</fullName>
    </submittedName>
</protein>
<accession>A0AAD9N3C3</accession>
<proteinExistence type="predicted"/>
<evidence type="ECO:0000313" key="2">
    <source>
        <dbReference type="Proteomes" id="UP001208570"/>
    </source>
</evidence>
<keyword evidence="2" id="KW-1185">Reference proteome</keyword>
<sequence>MAYSPRACPISWSSARYGHCLGHVKPSTETGMFVNLRKNLSPTLQDPRNKHKKAAGEGVRNENSAKYYAYIKLLQRQRQAQKTYTGELFPRNPNAHAEVARNVGDRLHKMVNVYQPAEAHHGPAIRYHGDDFSLKKPVYTRDEALRILNKMAAYKADSAQPEGEKRMDDVRKRFRKSQLYYPATSVREAIWEYLGGKNCSAESIHRPLSARSRAHSPIFKEIARDVKDSERKHPPDDVMETTQRLHDEAVYCRVRRRRRAQSAPLERTRSRKVTEEELQEIIDRLAKYDDTKWPPESRDPKQLNIYK</sequence>
<dbReference type="AlphaFoldDB" id="A0AAD9N3C3"/>
<organism evidence="1 2">
    <name type="scientific">Paralvinella palmiformis</name>
    <dbReference type="NCBI Taxonomy" id="53620"/>
    <lineage>
        <taxon>Eukaryota</taxon>
        <taxon>Metazoa</taxon>
        <taxon>Spiralia</taxon>
        <taxon>Lophotrochozoa</taxon>
        <taxon>Annelida</taxon>
        <taxon>Polychaeta</taxon>
        <taxon>Sedentaria</taxon>
        <taxon>Canalipalpata</taxon>
        <taxon>Terebellida</taxon>
        <taxon>Terebelliformia</taxon>
        <taxon>Alvinellidae</taxon>
        <taxon>Paralvinella</taxon>
    </lineage>
</organism>